<dbReference type="InterPro" id="IPR015421">
    <property type="entry name" value="PyrdxlP-dep_Trfase_major"/>
</dbReference>
<proteinExistence type="inferred from homology"/>
<dbReference type="GO" id="GO:0004123">
    <property type="term" value="F:cystathionine gamma-lyase activity"/>
    <property type="evidence" value="ECO:0007669"/>
    <property type="project" value="TreeGrafter"/>
</dbReference>
<dbReference type="Pfam" id="PF01053">
    <property type="entry name" value="Cys_Met_Meta_PP"/>
    <property type="match status" value="1"/>
</dbReference>
<dbReference type="InterPro" id="IPR015424">
    <property type="entry name" value="PyrdxlP-dep_Trfase"/>
</dbReference>
<feature type="modified residue" description="N6-(pyridoxal phosphate)lysine" evidence="3">
    <location>
        <position position="211"/>
    </location>
</feature>
<dbReference type="CDD" id="cd00614">
    <property type="entry name" value="CGS_like"/>
    <property type="match status" value="1"/>
</dbReference>
<evidence type="ECO:0000256" key="1">
    <source>
        <dbReference type="ARBA" id="ARBA00001933"/>
    </source>
</evidence>
<evidence type="ECO:0000256" key="3">
    <source>
        <dbReference type="PIRSR" id="PIRSR001434-2"/>
    </source>
</evidence>
<protein>
    <submittedName>
        <fullName evidence="5">Methionine gamma-lyase</fullName>
        <ecNumber evidence="5">4.4.1.11</ecNumber>
    </submittedName>
</protein>
<name>A0A5E4SLU8_9BURK</name>
<dbReference type="InterPro" id="IPR015422">
    <property type="entry name" value="PyrdxlP-dep_Trfase_small"/>
</dbReference>
<keyword evidence="6" id="KW-1185">Reference proteome</keyword>
<dbReference type="EMBL" id="CABPSD010000002">
    <property type="protein sequence ID" value="VVD75943.1"/>
    <property type="molecule type" value="Genomic_DNA"/>
</dbReference>
<evidence type="ECO:0000256" key="2">
    <source>
        <dbReference type="ARBA" id="ARBA00022898"/>
    </source>
</evidence>
<sequence>MSRPSSTMLHVDTTAVMGDRGTTDEPGVVPAIHYSAVFAAADESAFARMSSTPRHPRNYTRYGNPVHERIMAIMAELEGTETALVTGSGMGAMTTTLLALLGAGDHVVAQTQHYMSTSRVLDTLLGKLGVKLTLVDATDPAAMAAALRENTRVIVLESPANPTLALTDIGAVTALARANGILTVADNTFATPLNQRPAELGVDVVVHSATKYLGGHHDLTGGVICTSHALAERIWSTHLSVGSVLSPMDAWLLLRGLRTLPLRMERVNANALALAQWLCDQAKVRDVVYPGLESHPQFALAGQQMNGFGGVLTFRVRRGEAAAKRALSALRIPLIAASLGGVNSLAIHVATLWHGTLKDAASSERIPSDLIRYAVGIEHIDDLKRDLMSALRSA</sequence>
<dbReference type="SUPFAM" id="SSF53383">
    <property type="entry name" value="PLP-dependent transferases"/>
    <property type="match status" value="1"/>
</dbReference>
<dbReference type="PROSITE" id="PS00868">
    <property type="entry name" value="CYS_MET_METAB_PP"/>
    <property type="match status" value="1"/>
</dbReference>
<dbReference type="Gene3D" id="3.90.1150.10">
    <property type="entry name" value="Aspartate Aminotransferase, domain 1"/>
    <property type="match status" value="1"/>
</dbReference>
<dbReference type="RefSeq" id="WP_246185143.1">
    <property type="nucleotide sequence ID" value="NZ_CABPSD010000002.1"/>
</dbReference>
<dbReference type="Gene3D" id="3.40.640.10">
    <property type="entry name" value="Type I PLP-dependent aspartate aminotransferase-like (Major domain)"/>
    <property type="match status" value="1"/>
</dbReference>
<gene>
    <name evidence="5" type="ORF">PMO31116_00840</name>
</gene>
<dbReference type="FunFam" id="3.40.640.10:FF:000046">
    <property type="entry name" value="Cystathionine gamma-lyase"/>
    <property type="match status" value="1"/>
</dbReference>
<accession>A0A5E4SLU8</accession>
<dbReference type="PANTHER" id="PTHR11808:SF85">
    <property type="entry name" value="CYSTATHIONINE GAMMA-LYASE-RELATED"/>
    <property type="match status" value="1"/>
</dbReference>
<dbReference type="GO" id="GO:0019346">
    <property type="term" value="P:transsulfuration"/>
    <property type="evidence" value="ECO:0007669"/>
    <property type="project" value="InterPro"/>
</dbReference>
<dbReference type="InterPro" id="IPR054542">
    <property type="entry name" value="Cys_met_metab_PP"/>
</dbReference>
<evidence type="ECO:0000313" key="6">
    <source>
        <dbReference type="Proteomes" id="UP000368474"/>
    </source>
</evidence>
<dbReference type="PANTHER" id="PTHR11808">
    <property type="entry name" value="TRANS-SULFURATION ENZYME FAMILY MEMBER"/>
    <property type="match status" value="1"/>
</dbReference>
<comment type="similarity">
    <text evidence="4">Belongs to the trans-sulfuration enzymes family.</text>
</comment>
<reference evidence="5 6" key="1">
    <citation type="submission" date="2019-08" db="EMBL/GenBank/DDBJ databases">
        <authorList>
            <person name="Peeters C."/>
        </authorList>
    </citation>
    <scope>NUCLEOTIDE SEQUENCE [LARGE SCALE GENOMIC DNA]</scope>
    <source>
        <strain evidence="5 6">LMG 31116</strain>
    </source>
</reference>
<evidence type="ECO:0000313" key="5">
    <source>
        <dbReference type="EMBL" id="VVD75943.1"/>
    </source>
</evidence>
<evidence type="ECO:0000256" key="4">
    <source>
        <dbReference type="RuleBase" id="RU362118"/>
    </source>
</evidence>
<dbReference type="EC" id="4.4.1.11" evidence="5"/>
<comment type="cofactor">
    <cofactor evidence="1 4">
        <name>pyridoxal 5'-phosphate</name>
        <dbReference type="ChEBI" id="CHEBI:597326"/>
    </cofactor>
</comment>
<keyword evidence="2 3" id="KW-0663">Pyridoxal phosphate</keyword>
<dbReference type="AlphaFoldDB" id="A0A5E4SLU8"/>
<dbReference type="InterPro" id="IPR000277">
    <property type="entry name" value="Cys/Met-Metab_PyrdxlP-dep_enz"/>
</dbReference>
<keyword evidence="5" id="KW-0456">Lyase</keyword>
<dbReference type="GO" id="GO:0005737">
    <property type="term" value="C:cytoplasm"/>
    <property type="evidence" value="ECO:0007669"/>
    <property type="project" value="TreeGrafter"/>
</dbReference>
<dbReference type="PIRSF" id="PIRSF001434">
    <property type="entry name" value="CGS"/>
    <property type="match status" value="1"/>
</dbReference>
<organism evidence="5 6">
    <name type="scientific">Pandoraea morbifera</name>
    <dbReference type="NCBI Taxonomy" id="2508300"/>
    <lineage>
        <taxon>Bacteria</taxon>
        <taxon>Pseudomonadati</taxon>
        <taxon>Pseudomonadota</taxon>
        <taxon>Betaproteobacteria</taxon>
        <taxon>Burkholderiales</taxon>
        <taxon>Burkholderiaceae</taxon>
        <taxon>Pandoraea</taxon>
    </lineage>
</organism>
<dbReference type="GO" id="GO:0019343">
    <property type="term" value="P:cysteine biosynthetic process via cystathionine"/>
    <property type="evidence" value="ECO:0007669"/>
    <property type="project" value="TreeGrafter"/>
</dbReference>
<dbReference type="Proteomes" id="UP000368474">
    <property type="component" value="Unassembled WGS sequence"/>
</dbReference>
<dbReference type="GO" id="GO:0018826">
    <property type="term" value="F:methionine gamma-lyase activity"/>
    <property type="evidence" value="ECO:0007669"/>
    <property type="project" value="UniProtKB-EC"/>
</dbReference>
<dbReference type="GO" id="GO:0030170">
    <property type="term" value="F:pyridoxal phosphate binding"/>
    <property type="evidence" value="ECO:0007669"/>
    <property type="project" value="InterPro"/>
</dbReference>